<evidence type="ECO:0000313" key="2">
    <source>
        <dbReference type="Proteomes" id="UP001597124"/>
    </source>
</evidence>
<comment type="caution">
    <text evidence="1">The sequence shown here is derived from an EMBL/GenBank/DDBJ whole genome shotgun (WGS) entry which is preliminary data.</text>
</comment>
<dbReference type="EMBL" id="JBHTIK010000001">
    <property type="protein sequence ID" value="MFD0846906.1"/>
    <property type="molecule type" value="Genomic_DNA"/>
</dbReference>
<dbReference type="Proteomes" id="UP001597124">
    <property type="component" value="Unassembled WGS sequence"/>
</dbReference>
<protein>
    <submittedName>
        <fullName evidence="1">Uncharacterized protein</fullName>
    </submittedName>
</protein>
<accession>A0ABW3BXR2</accession>
<dbReference type="RefSeq" id="WP_381484953.1">
    <property type="nucleotide sequence ID" value="NZ_JBHTIK010000001.1"/>
</dbReference>
<reference evidence="2" key="1">
    <citation type="journal article" date="2019" name="Int. J. Syst. Evol. Microbiol.">
        <title>The Global Catalogue of Microorganisms (GCM) 10K type strain sequencing project: providing services to taxonomists for standard genome sequencing and annotation.</title>
        <authorList>
            <consortium name="The Broad Institute Genomics Platform"/>
            <consortium name="The Broad Institute Genome Sequencing Center for Infectious Disease"/>
            <person name="Wu L."/>
            <person name="Ma J."/>
        </authorList>
    </citation>
    <scope>NUCLEOTIDE SEQUENCE [LARGE SCALE GENOMIC DNA]</scope>
    <source>
        <strain evidence="2">CCUG 52537</strain>
    </source>
</reference>
<name>A0ABW3BXR2_SPHXN</name>
<sequence length="323" mass="35493">MLDREKCLNWWTGRLSDQELADYTGMAPRAVGLVLNIPYLRSGVTGGGRGSKHSRRISPKTRNAVAIIHALSEARLTFEVAANIIAATPFIASTPTPVVDFSNIASGVRSLLMFDRSGGWLPTDVVPADVWDGFAYPCVDASHPNPTQGDIFRIPAAHFNPSGDGTMTVDRSANGLPSLRLRALTASPVYFGEHDPLGLYLPQNSRTVDIPCIDDHLLIVNGRWIFTKSPQPSPLENMQAVAWGEFDGNAPIEHSFGLASVIEEDRKTVRSARRCAGTDEEEARYHLKNFDSLLDVNITLAVRKMKRRAYGLPVGWADNTKRE</sequence>
<evidence type="ECO:0000313" key="1">
    <source>
        <dbReference type="EMBL" id="MFD0846906.1"/>
    </source>
</evidence>
<organism evidence="1 2">
    <name type="scientific">Sphingosinicella xenopeptidilytica</name>
    <dbReference type="NCBI Taxonomy" id="364098"/>
    <lineage>
        <taxon>Bacteria</taxon>
        <taxon>Pseudomonadati</taxon>
        <taxon>Pseudomonadota</taxon>
        <taxon>Alphaproteobacteria</taxon>
        <taxon>Sphingomonadales</taxon>
        <taxon>Sphingosinicellaceae</taxon>
        <taxon>Sphingosinicella</taxon>
    </lineage>
</organism>
<proteinExistence type="predicted"/>
<keyword evidence="2" id="KW-1185">Reference proteome</keyword>
<gene>
    <name evidence="1" type="ORF">ACFQ00_01075</name>
</gene>